<evidence type="ECO:0000313" key="2">
    <source>
        <dbReference type="EMBL" id="SCX35603.1"/>
    </source>
</evidence>
<proteinExistence type="predicted"/>
<accession>A0A1R3U2G0</accession>
<dbReference type="Proteomes" id="UP000187891">
    <property type="component" value="Unassembled WGS sequence"/>
</dbReference>
<gene>
    <name evidence="2" type="ORF">DSM25559_5048</name>
</gene>
<sequence>MSIILQRHHAIVIKTVSAYRSSLQEIEADLRVRAMSNDASLQELALLRRLKDEMANILRSYENLEEAFKALVQNNTIRSG</sequence>
<feature type="coiled-coil region" evidence="1">
    <location>
        <begin position="47"/>
        <end position="74"/>
    </location>
</feature>
<dbReference type="AlphaFoldDB" id="A0A1R3U2G0"/>
<keyword evidence="1" id="KW-0175">Coiled coil</keyword>
<name>A0A1R3U2G0_9HYPH</name>
<dbReference type="EMBL" id="FMUE01000022">
    <property type="protein sequence ID" value="SCX35603.1"/>
    <property type="molecule type" value="Genomic_DNA"/>
</dbReference>
<reference evidence="3" key="1">
    <citation type="submission" date="2016-10" db="EMBL/GenBank/DDBJ databases">
        <authorList>
            <person name="Wibberg D."/>
        </authorList>
    </citation>
    <scope>NUCLEOTIDE SEQUENCE [LARGE SCALE GENOMIC DNA]</scope>
</reference>
<evidence type="ECO:0000256" key="1">
    <source>
        <dbReference type="SAM" id="Coils"/>
    </source>
</evidence>
<protein>
    <submittedName>
        <fullName evidence="2">Uncharacterized protein</fullName>
    </submittedName>
</protein>
<evidence type="ECO:0000313" key="3">
    <source>
        <dbReference type="Proteomes" id="UP000187891"/>
    </source>
</evidence>
<organism evidence="2 3">
    <name type="scientific">Agrobacterium rosae</name>
    <dbReference type="NCBI Taxonomy" id="1972867"/>
    <lineage>
        <taxon>Bacteria</taxon>
        <taxon>Pseudomonadati</taxon>
        <taxon>Pseudomonadota</taxon>
        <taxon>Alphaproteobacteria</taxon>
        <taxon>Hyphomicrobiales</taxon>
        <taxon>Rhizobiaceae</taxon>
        <taxon>Rhizobium/Agrobacterium group</taxon>
        <taxon>Agrobacterium</taxon>
    </lineage>
</organism>